<keyword evidence="2" id="KW-1185">Reference proteome</keyword>
<accession>A0ABW0Q8W8</accession>
<protein>
    <submittedName>
        <fullName evidence="1">Uncharacterized protein</fullName>
    </submittedName>
</protein>
<proteinExistence type="predicted"/>
<dbReference type="EMBL" id="JBHSMX010000010">
    <property type="protein sequence ID" value="MFC5520317.1"/>
    <property type="molecule type" value="Genomic_DNA"/>
</dbReference>
<reference evidence="2" key="1">
    <citation type="journal article" date="2019" name="Int. J. Syst. Evol. Microbiol.">
        <title>The Global Catalogue of Microorganisms (GCM) 10K type strain sequencing project: providing services to taxonomists for standard genome sequencing and annotation.</title>
        <authorList>
            <consortium name="The Broad Institute Genomics Platform"/>
            <consortium name="The Broad Institute Genome Sequencing Center for Infectious Disease"/>
            <person name="Wu L."/>
            <person name="Ma J."/>
        </authorList>
    </citation>
    <scope>NUCLEOTIDE SEQUENCE [LARGE SCALE GENOMIC DNA]</scope>
    <source>
        <strain evidence="2">CGMCC 4.7277</strain>
    </source>
</reference>
<name>A0ABW0Q8W8_9BURK</name>
<evidence type="ECO:0000313" key="1">
    <source>
        <dbReference type="EMBL" id="MFC5520317.1"/>
    </source>
</evidence>
<dbReference type="RefSeq" id="WP_068835226.1">
    <property type="nucleotide sequence ID" value="NZ_JBHSMX010000010.1"/>
</dbReference>
<sequence length="104" mass="11400">MDKPYSVSLQGGEGLPAAEKVAAEVRFVKELERRLGGAEAVVAVYRAWREASECEASEVSSETYSLATKWPKAFETAQRAGLKNIGEGDAHFALHLERQPVEVH</sequence>
<gene>
    <name evidence="1" type="ORF">ACFPP7_05230</name>
</gene>
<evidence type="ECO:0000313" key="2">
    <source>
        <dbReference type="Proteomes" id="UP001596084"/>
    </source>
</evidence>
<dbReference type="Proteomes" id="UP001596084">
    <property type="component" value="Unassembled WGS sequence"/>
</dbReference>
<organism evidence="1 2">
    <name type="scientific">Polaromonas jejuensis</name>
    <dbReference type="NCBI Taxonomy" id="457502"/>
    <lineage>
        <taxon>Bacteria</taxon>
        <taxon>Pseudomonadati</taxon>
        <taxon>Pseudomonadota</taxon>
        <taxon>Betaproteobacteria</taxon>
        <taxon>Burkholderiales</taxon>
        <taxon>Comamonadaceae</taxon>
        <taxon>Polaromonas</taxon>
    </lineage>
</organism>
<comment type="caution">
    <text evidence="1">The sequence shown here is derived from an EMBL/GenBank/DDBJ whole genome shotgun (WGS) entry which is preliminary data.</text>
</comment>